<gene>
    <name evidence="2" type="ORF">ENJ67_05775</name>
</gene>
<keyword evidence="1" id="KW-1133">Transmembrane helix</keyword>
<proteinExistence type="predicted"/>
<feature type="transmembrane region" description="Helical" evidence="1">
    <location>
        <begin position="177"/>
        <end position="198"/>
    </location>
</feature>
<feature type="transmembrane region" description="Helical" evidence="1">
    <location>
        <begin position="90"/>
        <end position="123"/>
    </location>
</feature>
<protein>
    <submittedName>
        <fullName evidence="2">NnrS family protein</fullName>
    </submittedName>
</protein>
<feature type="transmembrane region" description="Helical" evidence="1">
    <location>
        <begin position="260"/>
        <end position="287"/>
    </location>
</feature>
<accession>A0A7C3C1Y0</accession>
<feature type="transmembrane region" description="Helical" evidence="1">
    <location>
        <begin position="143"/>
        <end position="165"/>
    </location>
</feature>
<dbReference type="AlphaFoldDB" id="A0A7C3C1Y0"/>
<keyword evidence="1" id="KW-0472">Membrane</keyword>
<organism evidence="2">
    <name type="scientific">Sulfurimonas autotrophica</name>
    <dbReference type="NCBI Taxonomy" id="202747"/>
    <lineage>
        <taxon>Bacteria</taxon>
        <taxon>Pseudomonadati</taxon>
        <taxon>Campylobacterota</taxon>
        <taxon>Epsilonproteobacteria</taxon>
        <taxon>Campylobacterales</taxon>
        <taxon>Sulfurimonadaceae</taxon>
        <taxon>Sulfurimonas</taxon>
    </lineage>
</organism>
<feature type="transmembrane region" description="Helical" evidence="1">
    <location>
        <begin position="330"/>
        <end position="348"/>
    </location>
</feature>
<dbReference type="InterPro" id="IPR010266">
    <property type="entry name" value="NnrS"/>
</dbReference>
<dbReference type="Proteomes" id="UP000886390">
    <property type="component" value="Unassembled WGS sequence"/>
</dbReference>
<feature type="transmembrane region" description="Helical" evidence="1">
    <location>
        <begin position="16"/>
        <end position="35"/>
    </location>
</feature>
<comment type="caution">
    <text evidence="2">The sequence shown here is derived from an EMBL/GenBank/DDBJ whole genome shotgun (WGS) entry which is preliminary data.</text>
</comment>
<dbReference type="Pfam" id="PF05940">
    <property type="entry name" value="NnrS"/>
    <property type="match status" value="1"/>
</dbReference>
<feature type="transmembrane region" description="Helical" evidence="1">
    <location>
        <begin position="293"/>
        <end position="318"/>
    </location>
</feature>
<dbReference type="EMBL" id="DRNH01000312">
    <property type="protein sequence ID" value="HFB54227.1"/>
    <property type="molecule type" value="Genomic_DNA"/>
</dbReference>
<feature type="transmembrane region" description="Helical" evidence="1">
    <location>
        <begin position="354"/>
        <end position="376"/>
    </location>
</feature>
<evidence type="ECO:0000313" key="2">
    <source>
        <dbReference type="EMBL" id="HFB54227.1"/>
    </source>
</evidence>
<keyword evidence="1" id="KW-0812">Transmembrane</keyword>
<feature type="transmembrane region" description="Helical" evidence="1">
    <location>
        <begin position="47"/>
        <end position="70"/>
    </location>
</feature>
<reference evidence="2" key="1">
    <citation type="journal article" date="2020" name="mSystems">
        <title>Genome- and Community-Level Interaction Insights into Carbon Utilization and Element Cycling Functions of Hydrothermarchaeota in Hydrothermal Sediment.</title>
        <authorList>
            <person name="Zhou Z."/>
            <person name="Liu Y."/>
            <person name="Xu W."/>
            <person name="Pan J."/>
            <person name="Luo Z.H."/>
            <person name="Li M."/>
        </authorList>
    </citation>
    <scope>NUCLEOTIDE SEQUENCE [LARGE SCALE GENOMIC DNA]</scope>
    <source>
        <strain evidence="2">HyVt-507</strain>
    </source>
</reference>
<evidence type="ECO:0000256" key="1">
    <source>
        <dbReference type="SAM" id="Phobius"/>
    </source>
</evidence>
<name>A0A7C3C1Y0_9BACT</name>
<sequence>MNTKQNYFLSQPHQPFFILAVANAIIMMLIFALAYKGVASLQIDSTFFHVYSLIFLLFTNVFTGFLFTTFPRFNQTDVIEKEYYSKIFFANVAGSILFIAGAFFSFYLLLAAMILLFITQVFIVLKLQKIFLRGHAPDKTDSFWILTAQYFGIAAHLLFILALSFHLLELMPTAINIAFYLYLIFLAFSVGQRMIPFFSHSWAEKNPNFIKIIFVLFIFKSIFASASFVIGEIVVDIILASYMLKEFLRWDLRPLQSPSILWVLHLSLFWLPIAFALSAITLTAGLVFETSFYFLNIHLLAIGFLTTVLIGFGTRVTLGHAGMPPHADKFATGIFLFIQFVVLLRALFSINVAFGWGANFLFDISASAWLLLFLLWGGRYGKILIFGKQV</sequence>
<feature type="transmembrane region" description="Helical" evidence="1">
    <location>
        <begin position="210"/>
        <end position="239"/>
    </location>
</feature>